<organism evidence="1">
    <name type="scientific">Arundo donax</name>
    <name type="common">Giant reed</name>
    <name type="synonym">Donax arundinaceus</name>
    <dbReference type="NCBI Taxonomy" id="35708"/>
    <lineage>
        <taxon>Eukaryota</taxon>
        <taxon>Viridiplantae</taxon>
        <taxon>Streptophyta</taxon>
        <taxon>Embryophyta</taxon>
        <taxon>Tracheophyta</taxon>
        <taxon>Spermatophyta</taxon>
        <taxon>Magnoliopsida</taxon>
        <taxon>Liliopsida</taxon>
        <taxon>Poales</taxon>
        <taxon>Poaceae</taxon>
        <taxon>PACMAD clade</taxon>
        <taxon>Arundinoideae</taxon>
        <taxon>Arundineae</taxon>
        <taxon>Arundo</taxon>
    </lineage>
</organism>
<evidence type="ECO:0000313" key="1">
    <source>
        <dbReference type="EMBL" id="JAD69002.1"/>
    </source>
</evidence>
<name>A0A0A9CBX7_ARUDO</name>
<reference evidence="1" key="2">
    <citation type="journal article" date="2015" name="Data Brief">
        <title>Shoot transcriptome of the giant reed, Arundo donax.</title>
        <authorList>
            <person name="Barrero R.A."/>
            <person name="Guerrero F.D."/>
            <person name="Moolhuijzen P."/>
            <person name="Goolsby J.A."/>
            <person name="Tidwell J."/>
            <person name="Bellgard S.E."/>
            <person name="Bellgard M.I."/>
        </authorList>
    </citation>
    <scope>NUCLEOTIDE SEQUENCE</scope>
    <source>
        <tissue evidence="1">Shoot tissue taken approximately 20 cm above the soil surface</tissue>
    </source>
</reference>
<accession>A0A0A9CBX7</accession>
<protein>
    <submittedName>
        <fullName evidence="1">Uncharacterized protein</fullName>
    </submittedName>
</protein>
<dbReference type="EMBL" id="GBRH01228893">
    <property type="protein sequence ID" value="JAD69002.1"/>
    <property type="molecule type" value="Transcribed_RNA"/>
</dbReference>
<dbReference type="AlphaFoldDB" id="A0A0A9CBX7"/>
<reference evidence="1" key="1">
    <citation type="submission" date="2014-09" db="EMBL/GenBank/DDBJ databases">
        <authorList>
            <person name="Magalhaes I.L.F."/>
            <person name="Oliveira U."/>
            <person name="Santos F.R."/>
            <person name="Vidigal T.H.D.A."/>
            <person name="Brescovit A.D."/>
            <person name="Santos A.J."/>
        </authorList>
    </citation>
    <scope>NUCLEOTIDE SEQUENCE</scope>
    <source>
        <tissue evidence="1">Shoot tissue taken approximately 20 cm above the soil surface</tissue>
    </source>
</reference>
<proteinExistence type="predicted"/>
<sequence>MFILFCLCCSILHLHRSRFNKLKIGRC</sequence>